<evidence type="ECO:0000256" key="1">
    <source>
        <dbReference type="ARBA" id="ARBA00022763"/>
    </source>
</evidence>
<gene>
    <name evidence="3" type="ORF">IAA06_00915</name>
</gene>
<dbReference type="InterPro" id="IPR014048">
    <property type="entry name" value="MethylDNA_cys_MeTrfase_DNA-bd"/>
</dbReference>
<dbReference type="InterPro" id="IPR036217">
    <property type="entry name" value="MethylDNA_cys_MeTrfase_DNAb"/>
</dbReference>
<dbReference type="NCBIfam" id="TIGR00589">
    <property type="entry name" value="ogt"/>
    <property type="match status" value="1"/>
</dbReference>
<feature type="domain" description="Methylated-DNA-[protein]-cysteine S-methyltransferase DNA binding" evidence="2">
    <location>
        <begin position="2"/>
        <end position="84"/>
    </location>
</feature>
<dbReference type="CDD" id="cd06445">
    <property type="entry name" value="ATase"/>
    <property type="match status" value="1"/>
</dbReference>
<reference evidence="3" key="1">
    <citation type="journal article" date="2021" name="PeerJ">
        <title>Extensive microbial diversity within the chicken gut microbiome revealed by metagenomics and culture.</title>
        <authorList>
            <person name="Gilroy R."/>
            <person name="Ravi A."/>
            <person name="Getino M."/>
            <person name="Pursley I."/>
            <person name="Horton D.L."/>
            <person name="Alikhan N.F."/>
            <person name="Baker D."/>
            <person name="Gharbi K."/>
            <person name="Hall N."/>
            <person name="Watson M."/>
            <person name="Adriaenssens E.M."/>
            <person name="Foster-Nyarko E."/>
            <person name="Jarju S."/>
            <person name="Secka A."/>
            <person name="Antonio M."/>
            <person name="Oren A."/>
            <person name="Chaudhuri R.R."/>
            <person name="La Ragione R."/>
            <person name="Hildebrand F."/>
            <person name="Pallen M.J."/>
        </authorList>
    </citation>
    <scope>NUCLEOTIDE SEQUENCE</scope>
    <source>
        <strain evidence="3">ChiSjej1B19-5720</strain>
    </source>
</reference>
<dbReference type="InterPro" id="IPR052520">
    <property type="entry name" value="ATL_DNA_repair"/>
</dbReference>
<protein>
    <submittedName>
        <fullName evidence="3">MGMT family protein</fullName>
    </submittedName>
</protein>
<sequence>MNFFDKVYEIVRNVPYGSVMSYGQVAHLAGNPRMARQVGWALHVCRPEDHIPWHRIVTKDGCIAERSASLEEESQRILLEREGIAFDEQGRVKKEFFLTWSG</sequence>
<dbReference type="GO" id="GO:0006281">
    <property type="term" value="P:DNA repair"/>
    <property type="evidence" value="ECO:0007669"/>
    <property type="project" value="InterPro"/>
</dbReference>
<name>A0A9D2RUN3_9FIRM</name>
<proteinExistence type="predicted"/>
<reference evidence="3" key="2">
    <citation type="submission" date="2021-04" db="EMBL/GenBank/DDBJ databases">
        <authorList>
            <person name="Gilroy R."/>
        </authorList>
    </citation>
    <scope>NUCLEOTIDE SEQUENCE</scope>
    <source>
        <strain evidence="3">ChiSjej1B19-5720</strain>
    </source>
</reference>
<accession>A0A9D2RUN3</accession>
<dbReference type="PANTHER" id="PTHR42942">
    <property type="entry name" value="6-O-METHYLGUANINE DNA METHYLTRANSFERASE"/>
    <property type="match status" value="1"/>
</dbReference>
<keyword evidence="1" id="KW-0227">DNA damage</keyword>
<dbReference type="SUPFAM" id="SSF46767">
    <property type="entry name" value="Methylated DNA-protein cysteine methyltransferase, C-terminal domain"/>
    <property type="match status" value="1"/>
</dbReference>
<dbReference type="EMBL" id="DWYZ01000024">
    <property type="protein sequence ID" value="HJB27342.1"/>
    <property type="molecule type" value="Genomic_DNA"/>
</dbReference>
<evidence type="ECO:0000259" key="2">
    <source>
        <dbReference type="Pfam" id="PF01035"/>
    </source>
</evidence>
<dbReference type="GO" id="GO:0003824">
    <property type="term" value="F:catalytic activity"/>
    <property type="evidence" value="ECO:0007669"/>
    <property type="project" value="InterPro"/>
</dbReference>
<dbReference type="AlphaFoldDB" id="A0A9D2RUN3"/>
<evidence type="ECO:0000313" key="3">
    <source>
        <dbReference type="EMBL" id="HJB27342.1"/>
    </source>
</evidence>
<evidence type="ECO:0000313" key="4">
    <source>
        <dbReference type="Proteomes" id="UP000823842"/>
    </source>
</evidence>
<dbReference type="InterPro" id="IPR036388">
    <property type="entry name" value="WH-like_DNA-bd_sf"/>
</dbReference>
<dbReference type="Pfam" id="PF01035">
    <property type="entry name" value="DNA_binding_1"/>
    <property type="match status" value="1"/>
</dbReference>
<comment type="caution">
    <text evidence="3">The sequence shown here is derived from an EMBL/GenBank/DDBJ whole genome shotgun (WGS) entry which is preliminary data.</text>
</comment>
<dbReference type="Gene3D" id="1.10.10.10">
    <property type="entry name" value="Winged helix-like DNA-binding domain superfamily/Winged helix DNA-binding domain"/>
    <property type="match status" value="1"/>
</dbReference>
<dbReference type="PANTHER" id="PTHR42942:SF1">
    <property type="entry name" value="ALKYLTRANSFERASE-LIKE PROTEIN 1"/>
    <property type="match status" value="1"/>
</dbReference>
<dbReference type="Proteomes" id="UP000823842">
    <property type="component" value="Unassembled WGS sequence"/>
</dbReference>
<organism evidence="3 4">
    <name type="scientific">Candidatus Blautia faecavium</name>
    <dbReference type="NCBI Taxonomy" id="2838487"/>
    <lineage>
        <taxon>Bacteria</taxon>
        <taxon>Bacillati</taxon>
        <taxon>Bacillota</taxon>
        <taxon>Clostridia</taxon>
        <taxon>Lachnospirales</taxon>
        <taxon>Lachnospiraceae</taxon>
        <taxon>Blautia</taxon>
    </lineage>
</organism>